<keyword evidence="3" id="KW-1185">Reference proteome</keyword>
<dbReference type="OrthoDB" id="7472137at2"/>
<evidence type="ECO:0000313" key="2">
    <source>
        <dbReference type="EMBL" id="SIT82631.1"/>
    </source>
</evidence>
<evidence type="ECO:0000313" key="3">
    <source>
        <dbReference type="Proteomes" id="UP000186997"/>
    </source>
</evidence>
<sequence>MQYRQHRYATQFPIKLSTPAGVFECSVIDVNNTGARLAGAGQLTRGDKVAFQVLNHKAEAIVRWVSGTRAGITFRPHLSDIQVDTLRYRRDRANYHQHRAGGMHYREMR</sequence>
<proteinExistence type="predicted"/>
<dbReference type="RefSeq" id="WP_076659032.1">
    <property type="nucleotide sequence ID" value="NZ_FTPR01000001.1"/>
</dbReference>
<evidence type="ECO:0000259" key="1">
    <source>
        <dbReference type="Pfam" id="PF07238"/>
    </source>
</evidence>
<protein>
    <submittedName>
        <fullName evidence="2">PilZ domain-containing protein</fullName>
    </submittedName>
</protein>
<dbReference type="Proteomes" id="UP000186997">
    <property type="component" value="Unassembled WGS sequence"/>
</dbReference>
<reference evidence="3" key="1">
    <citation type="submission" date="2017-01" db="EMBL/GenBank/DDBJ databases">
        <authorList>
            <person name="Varghese N."/>
            <person name="Submissions S."/>
        </authorList>
    </citation>
    <scope>NUCLEOTIDE SEQUENCE [LARGE SCALE GENOMIC DNA]</scope>
    <source>
        <strain evidence="3">DSM 29591</strain>
    </source>
</reference>
<dbReference type="STRING" id="287098.SAMN05421665_1502"/>
<name>A0A1R3WW41_9RHOB</name>
<feature type="domain" description="PilZ" evidence="1">
    <location>
        <begin position="4"/>
        <end position="86"/>
    </location>
</feature>
<dbReference type="GO" id="GO:0035438">
    <property type="term" value="F:cyclic-di-GMP binding"/>
    <property type="evidence" value="ECO:0007669"/>
    <property type="project" value="InterPro"/>
</dbReference>
<dbReference type="InterPro" id="IPR009875">
    <property type="entry name" value="PilZ_domain"/>
</dbReference>
<dbReference type="SUPFAM" id="SSF141371">
    <property type="entry name" value="PilZ domain-like"/>
    <property type="match status" value="1"/>
</dbReference>
<gene>
    <name evidence="2" type="ORF">SAMN05421665_1502</name>
</gene>
<dbReference type="AlphaFoldDB" id="A0A1R3WW41"/>
<organism evidence="2 3">
    <name type="scientific">Yoonia rosea</name>
    <dbReference type="NCBI Taxonomy" id="287098"/>
    <lineage>
        <taxon>Bacteria</taxon>
        <taxon>Pseudomonadati</taxon>
        <taxon>Pseudomonadota</taxon>
        <taxon>Alphaproteobacteria</taxon>
        <taxon>Rhodobacterales</taxon>
        <taxon>Paracoccaceae</taxon>
        <taxon>Yoonia</taxon>
    </lineage>
</organism>
<dbReference type="EMBL" id="FTPR01000001">
    <property type="protein sequence ID" value="SIT82631.1"/>
    <property type="molecule type" value="Genomic_DNA"/>
</dbReference>
<accession>A0A1R3WW41</accession>
<dbReference type="Pfam" id="PF07238">
    <property type="entry name" value="PilZ"/>
    <property type="match status" value="1"/>
</dbReference>